<accession>A0A5J4SJ50</accession>
<feature type="non-terminal residue" evidence="5">
    <location>
        <position position="68"/>
    </location>
</feature>
<keyword evidence="1" id="KW-0645">Protease</keyword>
<evidence type="ECO:0000256" key="1">
    <source>
        <dbReference type="ARBA" id="ARBA00022670"/>
    </source>
</evidence>
<dbReference type="GO" id="GO:0005524">
    <property type="term" value="F:ATP binding"/>
    <property type="evidence" value="ECO:0007669"/>
    <property type="project" value="InterPro"/>
</dbReference>
<keyword evidence="3" id="KW-1133">Transmembrane helix</keyword>
<keyword evidence="2" id="KW-0378">Hydrolase</keyword>
<evidence type="ECO:0000313" key="5">
    <source>
        <dbReference type="EMBL" id="KAA6346284.1"/>
    </source>
</evidence>
<dbReference type="EMBL" id="SNRY01000136">
    <property type="protein sequence ID" value="KAA6346284.1"/>
    <property type="molecule type" value="Genomic_DNA"/>
</dbReference>
<dbReference type="Pfam" id="PF06480">
    <property type="entry name" value="FtsH_ext"/>
    <property type="match status" value="1"/>
</dbReference>
<sequence>MSDKNKKNDKVGMPKFNLNWLYMTIAIALLVFYITNENGSVNKEIPYDEFQQYVRNNYVSKIIGYDDS</sequence>
<dbReference type="GO" id="GO:0004176">
    <property type="term" value="F:ATP-dependent peptidase activity"/>
    <property type="evidence" value="ECO:0007669"/>
    <property type="project" value="InterPro"/>
</dbReference>
<evidence type="ECO:0000259" key="4">
    <source>
        <dbReference type="Pfam" id="PF06480"/>
    </source>
</evidence>
<proteinExistence type="predicted"/>
<feature type="domain" description="Peptidase M41 FtsH extracellular" evidence="4">
    <location>
        <begin position="20"/>
        <end position="67"/>
    </location>
</feature>
<organism evidence="5">
    <name type="scientific">termite gut metagenome</name>
    <dbReference type="NCBI Taxonomy" id="433724"/>
    <lineage>
        <taxon>unclassified sequences</taxon>
        <taxon>metagenomes</taxon>
        <taxon>organismal metagenomes</taxon>
    </lineage>
</organism>
<dbReference type="InterPro" id="IPR011546">
    <property type="entry name" value="Pept_M41_FtsH_extracell"/>
</dbReference>
<gene>
    <name evidence="5" type="ORF">EZS27_006209</name>
</gene>
<name>A0A5J4SJ50_9ZZZZ</name>
<keyword evidence="3" id="KW-0812">Transmembrane</keyword>
<feature type="transmembrane region" description="Helical" evidence="3">
    <location>
        <begin position="20"/>
        <end position="36"/>
    </location>
</feature>
<dbReference type="GO" id="GO:0004222">
    <property type="term" value="F:metalloendopeptidase activity"/>
    <property type="evidence" value="ECO:0007669"/>
    <property type="project" value="InterPro"/>
</dbReference>
<reference evidence="5" key="1">
    <citation type="submission" date="2019-03" db="EMBL/GenBank/DDBJ databases">
        <title>Single cell metagenomics reveals metabolic interactions within the superorganism composed of flagellate Streblomastix strix and complex community of Bacteroidetes bacteria on its surface.</title>
        <authorList>
            <person name="Treitli S.C."/>
            <person name="Kolisko M."/>
            <person name="Husnik F."/>
            <person name="Keeling P."/>
            <person name="Hampl V."/>
        </authorList>
    </citation>
    <scope>NUCLEOTIDE SEQUENCE</scope>
    <source>
        <strain evidence="5">STM</strain>
    </source>
</reference>
<comment type="caution">
    <text evidence="5">The sequence shown here is derived from an EMBL/GenBank/DDBJ whole genome shotgun (WGS) entry which is preliminary data.</text>
</comment>
<dbReference type="AlphaFoldDB" id="A0A5J4SJ50"/>
<protein>
    <recommendedName>
        <fullName evidence="4">Peptidase M41 FtsH extracellular domain-containing protein</fullName>
    </recommendedName>
</protein>
<dbReference type="GO" id="GO:0008270">
    <property type="term" value="F:zinc ion binding"/>
    <property type="evidence" value="ECO:0007669"/>
    <property type="project" value="InterPro"/>
</dbReference>
<dbReference type="GO" id="GO:0016020">
    <property type="term" value="C:membrane"/>
    <property type="evidence" value="ECO:0007669"/>
    <property type="project" value="InterPro"/>
</dbReference>
<keyword evidence="3" id="KW-0472">Membrane</keyword>
<evidence type="ECO:0000256" key="2">
    <source>
        <dbReference type="ARBA" id="ARBA00022801"/>
    </source>
</evidence>
<evidence type="ECO:0000256" key="3">
    <source>
        <dbReference type="SAM" id="Phobius"/>
    </source>
</evidence>
<dbReference type="GO" id="GO:0006508">
    <property type="term" value="P:proteolysis"/>
    <property type="evidence" value="ECO:0007669"/>
    <property type="project" value="UniProtKB-KW"/>
</dbReference>